<dbReference type="SUPFAM" id="SSF51316">
    <property type="entry name" value="Mss4-like"/>
    <property type="match status" value="1"/>
</dbReference>
<dbReference type="PROSITE" id="PS51790">
    <property type="entry name" value="MSRB"/>
    <property type="match status" value="1"/>
</dbReference>
<evidence type="ECO:0000313" key="7">
    <source>
        <dbReference type="EMBL" id="MVW75210.1"/>
    </source>
</evidence>
<dbReference type="PANTHER" id="PTHR10173:SF57">
    <property type="entry name" value="PEPTIDE-METHIONINE (R)-S-OXIDE REDUCTASE"/>
    <property type="match status" value="1"/>
</dbReference>
<dbReference type="RefSeq" id="WP_160344158.1">
    <property type="nucleotide sequence ID" value="NZ_WKJZ01000001.1"/>
</dbReference>
<dbReference type="GO" id="GO:0030091">
    <property type="term" value="P:protein repair"/>
    <property type="evidence" value="ECO:0007669"/>
    <property type="project" value="InterPro"/>
</dbReference>
<sequence length="169" mass="18729">MKRRTLLKSLALLPALPLAGNSLAAPLAPPSVTALDTPHSRWRPLLSDEAYAVLFEEDTERPGSSPLNQEKRPGTYLCAACYLPLFDSQHKYESGTGWPSFTQPIAGHMATKRDFKLFIPRTEYHCARCGGHQGHVFNDGPPPRGERWCNNGLALHFVPRGEALPELRS</sequence>
<name>A0A6I4KRR0_9PSED</name>
<dbReference type="InterPro" id="IPR002579">
    <property type="entry name" value="Met_Sox_Rdtase_MsrB_dom"/>
</dbReference>
<keyword evidence="2" id="KW-0862">Zinc</keyword>
<feature type="domain" description="MsrB" evidence="6">
    <location>
        <begin position="39"/>
        <end position="160"/>
    </location>
</feature>
<dbReference type="Pfam" id="PF01641">
    <property type="entry name" value="SelR"/>
    <property type="match status" value="1"/>
</dbReference>
<keyword evidence="8" id="KW-1185">Reference proteome</keyword>
<comment type="catalytic activity">
    <reaction evidence="4">
        <text>L-methionyl-[protein] + [thioredoxin]-disulfide + H2O = L-methionyl-(R)-S-oxide-[protein] + [thioredoxin]-dithiol</text>
        <dbReference type="Rhea" id="RHEA:24164"/>
        <dbReference type="Rhea" id="RHEA-COMP:10698"/>
        <dbReference type="Rhea" id="RHEA-COMP:10700"/>
        <dbReference type="Rhea" id="RHEA-COMP:12313"/>
        <dbReference type="Rhea" id="RHEA-COMP:12314"/>
        <dbReference type="ChEBI" id="CHEBI:15377"/>
        <dbReference type="ChEBI" id="CHEBI:16044"/>
        <dbReference type="ChEBI" id="CHEBI:29950"/>
        <dbReference type="ChEBI" id="CHEBI:45764"/>
        <dbReference type="ChEBI" id="CHEBI:50058"/>
        <dbReference type="EC" id="1.8.4.12"/>
    </reaction>
</comment>
<proteinExistence type="predicted"/>
<comment type="caution">
    <text evidence="7">The sequence shown here is derived from an EMBL/GenBank/DDBJ whole genome shotgun (WGS) entry which is preliminary data.</text>
</comment>
<dbReference type="PANTHER" id="PTHR10173">
    <property type="entry name" value="METHIONINE SULFOXIDE REDUCTASE"/>
    <property type="match status" value="1"/>
</dbReference>
<dbReference type="InterPro" id="IPR011057">
    <property type="entry name" value="Mss4-like_sf"/>
</dbReference>
<evidence type="ECO:0000256" key="4">
    <source>
        <dbReference type="ARBA" id="ARBA00048488"/>
    </source>
</evidence>
<keyword evidence="5" id="KW-0732">Signal</keyword>
<dbReference type="EMBL" id="WKJZ01000001">
    <property type="protein sequence ID" value="MVW75210.1"/>
    <property type="molecule type" value="Genomic_DNA"/>
</dbReference>
<evidence type="ECO:0000256" key="3">
    <source>
        <dbReference type="ARBA" id="ARBA00023002"/>
    </source>
</evidence>
<evidence type="ECO:0000259" key="6">
    <source>
        <dbReference type="PROSITE" id="PS51790"/>
    </source>
</evidence>
<evidence type="ECO:0000256" key="2">
    <source>
        <dbReference type="ARBA" id="ARBA00022833"/>
    </source>
</evidence>
<feature type="chain" id="PRO_5026190781" description="peptide-methionine (R)-S-oxide reductase" evidence="5">
    <location>
        <begin position="25"/>
        <end position="169"/>
    </location>
</feature>
<organism evidence="7 8">
    <name type="scientific">Pseudomonas xionganensis</name>
    <dbReference type="NCBI Taxonomy" id="2654845"/>
    <lineage>
        <taxon>Bacteria</taxon>
        <taxon>Pseudomonadati</taxon>
        <taxon>Pseudomonadota</taxon>
        <taxon>Gammaproteobacteria</taxon>
        <taxon>Pseudomonadales</taxon>
        <taxon>Pseudomonadaceae</taxon>
        <taxon>Pseudomonas</taxon>
    </lineage>
</organism>
<evidence type="ECO:0000313" key="8">
    <source>
        <dbReference type="Proteomes" id="UP000429555"/>
    </source>
</evidence>
<accession>A0A6I4KRR0</accession>
<keyword evidence="3 7" id="KW-0560">Oxidoreductase</keyword>
<gene>
    <name evidence="7" type="primary">msrB</name>
    <name evidence="7" type="ORF">GJV18_07755</name>
</gene>
<dbReference type="Gene3D" id="2.170.150.20">
    <property type="entry name" value="Peptide methionine sulfoxide reductase"/>
    <property type="match status" value="1"/>
</dbReference>
<dbReference type="GO" id="GO:0005737">
    <property type="term" value="C:cytoplasm"/>
    <property type="evidence" value="ECO:0007669"/>
    <property type="project" value="TreeGrafter"/>
</dbReference>
<dbReference type="Proteomes" id="UP000429555">
    <property type="component" value="Unassembled WGS sequence"/>
</dbReference>
<dbReference type="InterPro" id="IPR028427">
    <property type="entry name" value="Met_Sox_Rdtase_MsrB"/>
</dbReference>
<dbReference type="EC" id="1.8.4.12" evidence="1"/>
<evidence type="ECO:0000256" key="1">
    <source>
        <dbReference type="ARBA" id="ARBA00012499"/>
    </source>
</evidence>
<protein>
    <recommendedName>
        <fullName evidence="1">peptide-methionine (R)-S-oxide reductase</fullName>
        <ecNumber evidence="1">1.8.4.12</ecNumber>
    </recommendedName>
</protein>
<reference evidence="7 8" key="1">
    <citation type="submission" date="2019-11" db="EMBL/GenBank/DDBJ databases">
        <title>Pseudomonas flavidum sp. nov., isolated from Baiyang Lake.</title>
        <authorList>
            <person name="Zhao Y."/>
        </authorList>
    </citation>
    <scope>NUCLEOTIDE SEQUENCE [LARGE SCALE GENOMIC DNA]</scope>
    <source>
        <strain evidence="8">R-22-3 w-18</strain>
    </source>
</reference>
<dbReference type="GO" id="GO:0033743">
    <property type="term" value="F:peptide-methionine (R)-S-oxide reductase activity"/>
    <property type="evidence" value="ECO:0007669"/>
    <property type="project" value="UniProtKB-EC"/>
</dbReference>
<dbReference type="AlphaFoldDB" id="A0A6I4KRR0"/>
<dbReference type="GO" id="GO:0006979">
    <property type="term" value="P:response to oxidative stress"/>
    <property type="evidence" value="ECO:0007669"/>
    <property type="project" value="InterPro"/>
</dbReference>
<evidence type="ECO:0000256" key="5">
    <source>
        <dbReference type="SAM" id="SignalP"/>
    </source>
</evidence>
<dbReference type="NCBIfam" id="TIGR00357">
    <property type="entry name" value="peptide-methionine (R)-S-oxide reductase MsrB"/>
    <property type="match status" value="1"/>
</dbReference>
<feature type="signal peptide" evidence="5">
    <location>
        <begin position="1"/>
        <end position="24"/>
    </location>
</feature>